<dbReference type="AlphaFoldDB" id="A0A1M4ZAV2"/>
<accession>A0A1M4ZAV2</accession>
<dbReference type="STRING" id="1302690.BUE76_22080"/>
<evidence type="ECO:0000313" key="1">
    <source>
        <dbReference type="EMBL" id="SHF15088.1"/>
    </source>
</evidence>
<keyword evidence="2" id="KW-1185">Reference proteome</keyword>
<dbReference type="EMBL" id="FQUO01000005">
    <property type="protein sequence ID" value="SHF15088.1"/>
    <property type="molecule type" value="Genomic_DNA"/>
</dbReference>
<dbReference type="Proteomes" id="UP000184368">
    <property type="component" value="Unassembled WGS sequence"/>
</dbReference>
<dbReference type="Gene3D" id="3.40.50.1820">
    <property type="entry name" value="alpha/beta hydrolase"/>
    <property type="match status" value="1"/>
</dbReference>
<proteinExistence type="predicted"/>
<organism evidence="1 2">
    <name type="scientific">Cnuella takakiae</name>
    <dbReference type="NCBI Taxonomy" id="1302690"/>
    <lineage>
        <taxon>Bacteria</taxon>
        <taxon>Pseudomonadati</taxon>
        <taxon>Bacteroidota</taxon>
        <taxon>Chitinophagia</taxon>
        <taxon>Chitinophagales</taxon>
        <taxon>Chitinophagaceae</taxon>
        <taxon>Cnuella</taxon>
    </lineage>
</organism>
<dbReference type="InterPro" id="IPR029058">
    <property type="entry name" value="AB_hydrolase_fold"/>
</dbReference>
<evidence type="ECO:0000313" key="2">
    <source>
        <dbReference type="Proteomes" id="UP000184368"/>
    </source>
</evidence>
<reference evidence="1 2" key="1">
    <citation type="submission" date="2016-11" db="EMBL/GenBank/DDBJ databases">
        <authorList>
            <person name="Jaros S."/>
            <person name="Januszkiewicz K."/>
            <person name="Wedrychowicz H."/>
        </authorList>
    </citation>
    <scope>NUCLEOTIDE SEQUENCE [LARGE SCALE GENOMIC DNA]</scope>
    <source>
        <strain evidence="1 2">DSM 26897</strain>
    </source>
</reference>
<protein>
    <submittedName>
        <fullName evidence="1">Uncharacterized protein</fullName>
    </submittedName>
</protein>
<dbReference type="SUPFAM" id="SSF53474">
    <property type="entry name" value="alpha/beta-Hydrolases"/>
    <property type="match status" value="1"/>
</dbReference>
<name>A0A1M4ZAV2_9BACT</name>
<sequence length="144" mass="15912">MKSIKRSAEWYYRPLHHECFLPWYSPIEQLDCSTLLSTGTPPAAMSRGCLGMFRNEITGDLSNSTVPTLITGASKDRLTRPDASAYMGDHWQNAELMMVAPGNPQGLLESHRDVNEAAARLFQKLKGNVSGCQKLFPMCCCGAD</sequence>
<gene>
    <name evidence="1" type="ORF">SAMN05444008_105152</name>
</gene>